<proteinExistence type="predicted"/>
<dbReference type="AlphaFoldDB" id="A0A2T1DTN7"/>
<dbReference type="GO" id="GO:0003677">
    <property type="term" value="F:DNA binding"/>
    <property type="evidence" value="ECO:0007669"/>
    <property type="project" value="InterPro"/>
</dbReference>
<dbReference type="InterPro" id="IPR002686">
    <property type="entry name" value="Transposase_17"/>
</dbReference>
<dbReference type="SUPFAM" id="SSF143422">
    <property type="entry name" value="Transposase IS200-like"/>
    <property type="match status" value="1"/>
</dbReference>
<accession>A0A2T1DTN7</accession>
<evidence type="ECO:0000313" key="3">
    <source>
        <dbReference type="Proteomes" id="UP000239576"/>
    </source>
</evidence>
<sequence>MPRRALTFQPDRYYHLYNRGNDRQPIFFERENYLHVLRLVRRHLIEETLDVLAYCLMPNHYHLLVRCRSGAVSDAMQRLAVAYTKAMNRRYNRVGSLFQGQFQAVEVDSDEYLYHLTRYIHLNPVKAGLVTHPKDWEFSSYLEYAGLRSGTLPRLDVLQQQLVSEAAYQAFLAVDDRNLPPTTKALATTLKTLMLDE</sequence>
<dbReference type="NCBIfam" id="NF047646">
    <property type="entry name" value="REP_Tyr_transpos"/>
    <property type="match status" value="1"/>
</dbReference>
<evidence type="ECO:0000313" key="2">
    <source>
        <dbReference type="EMBL" id="PSB23791.1"/>
    </source>
</evidence>
<evidence type="ECO:0000259" key="1">
    <source>
        <dbReference type="SMART" id="SM01321"/>
    </source>
</evidence>
<dbReference type="GO" id="GO:0006313">
    <property type="term" value="P:DNA transposition"/>
    <property type="evidence" value="ECO:0007669"/>
    <property type="project" value="InterPro"/>
</dbReference>
<gene>
    <name evidence="2" type="ORF">C7B82_30135</name>
</gene>
<dbReference type="Pfam" id="PF01797">
    <property type="entry name" value="Y1_Tnp"/>
    <property type="match status" value="1"/>
</dbReference>
<dbReference type="Proteomes" id="UP000239576">
    <property type="component" value="Unassembled WGS sequence"/>
</dbReference>
<organism evidence="2 3">
    <name type="scientific">Stenomitos frigidus ULC18</name>
    <dbReference type="NCBI Taxonomy" id="2107698"/>
    <lineage>
        <taxon>Bacteria</taxon>
        <taxon>Bacillati</taxon>
        <taxon>Cyanobacteriota</taxon>
        <taxon>Cyanophyceae</taxon>
        <taxon>Leptolyngbyales</taxon>
        <taxon>Leptolyngbyaceae</taxon>
        <taxon>Stenomitos</taxon>
    </lineage>
</organism>
<dbReference type="InterPro" id="IPR036515">
    <property type="entry name" value="Transposase_17_sf"/>
</dbReference>
<keyword evidence="3" id="KW-1185">Reference proteome</keyword>
<comment type="caution">
    <text evidence="2">The sequence shown here is derived from an EMBL/GenBank/DDBJ whole genome shotgun (WGS) entry which is preliminary data.</text>
</comment>
<dbReference type="PANTHER" id="PTHR34322:SF2">
    <property type="entry name" value="TRANSPOSASE IS200-LIKE DOMAIN-CONTAINING PROTEIN"/>
    <property type="match status" value="1"/>
</dbReference>
<reference evidence="2 3" key="2">
    <citation type="submission" date="2018-03" db="EMBL/GenBank/DDBJ databases">
        <title>The ancient ancestry and fast evolution of plastids.</title>
        <authorList>
            <person name="Moore K.R."/>
            <person name="Magnabosco C."/>
            <person name="Momper L."/>
            <person name="Gold D.A."/>
            <person name="Bosak T."/>
            <person name="Fournier G.P."/>
        </authorList>
    </citation>
    <scope>NUCLEOTIDE SEQUENCE [LARGE SCALE GENOMIC DNA]</scope>
    <source>
        <strain evidence="2 3">ULC18</strain>
    </source>
</reference>
<feature type="domain" description="Transposase IS200-like" evidence="1">
    <location>
        <begin position="9"/>
        <end position="123"/>
    </location>
</feature>
<dbReference type="PANTHER" id="PTHR34322">
    <property type="entry name" value="TRANSPOSASE, Y1_TNP DOMAIN-CONTAINING"/>
    <property type="match status" value="1"/>
</dbReference>
<dbReference type="Gene3D" id="3.30.70.1290">
    <property type="entry name" value="Transposase IS200-like"/>
    <property type="match status" value="1"/>
</dbReference>
<name>A0A2T1DTN7_9CYAN</name>
<dbReference type="SMART" id="SM01321">
    <property type="entry name" value="Y1_Tnp"/>
    <property type="match status" value="1"/>
</dbReference>
<dbReference type="GO" id="GO:0004803">
    <property type="term" value="F:transposase activity"/>
    <property type="evidence" value="ECO:0007669"/>
    <property type="project" value="InterPro"/>
</dbReference>
<dbReference type="RefSeq" id="WP_106260948.1">
    <property type="nucleotide sequence ID" value="NZ_CAWNSW010000143.1"/>
</dbReference>
<dbReference type="OrthoDB" id="9788881at2"/>
<dbReference type="EMBL" id="PVWK01000159">
    <property type="protein sequence ID" value="PSB23791.1"/>
    <property type="molecule type" value="Genomic_DNA"/>
</dbReference>
<protein>
    <submittedName>
        <fullName evidence="2">Transposase</fullName>
    </submittedName>
</protein>
<reference evidence="3" key="1">
    <citation type="submission" date="2018-02" db="EMBL/GenBank/DDBJ databases">
        <authorList>
            <person name="Moore K."/>
            <person name="Momper L."/>
        </authorList>
    </citation>
    <scope>NUCLEOTIDE SEQUENCE [LARGE SCALE GENOMIC DNA]</scope>
    <source>
        <strain evidence="3">ULC18</strain>
    </source>
</reference>